<evidence type="ECO:0000256" key="2">
    <source>
        <dbReference type="ARBA" id="ARBA00022679"/>
    </source>
</evidence>
<gene>
    <name evidence="4" type="ORF">ENO59_04855</name>
</gene>
<dbReference type="AlphaFoldDB" id="A0A7V2F5T1"/>
<reference evidence="4" key="1">
    <citation type="journal article" date="2020" name="mSystems">
        <title>Genome- and Community-Level Interaction Insights into Carbon Utilization and Element Cycling Functions of Hydrothermarchaeota in Hydrothermal Sediment.</title>
        <authorList>
            <person name="Zhou Z."/>
            <person name="Liu Y."/>
            <person name="Xu W."/>
            <person name="Pan J."/>
            <person name="Luo Z.H."/>
            <person name="Li M."/>
        </authorList>
    </citation>
    <scope>NUCLEOTIDE SEQUENCE [LARGE SCALE GENOMIC DNA]</scope>
    <source>
        <strain evidence="4">SpSt-143</strain>
    </source>
</reference>
<dbReference type="EMBL" id="DSGB01000004">
    <property type="protein sequence ID" value="HER95829.1"/>
    <property type="molecule type" value="Genomic_DNA"/>
</dbReference>
<evidence type="ECO:0000313" key="4">
    <source>
        <dbReference type="EMBL" id="HER95829.1"/>
    </source>
</evidence>
<dbReference type="InterPro" id="IPR007184">
    <property type="entry name" value="Mannoside_phosphorylase"/>
</dbReference>
<organism evidence="4">
    <name type="scientific">Rhodothermus marinus</name>
    <name type="common">Rhodothermus obamensis</name>
    <dbReference type="NCBI Taxonomy" id="29549"/>
    <lineage>
        <taxon>Bacteria</taxon>
        <taxon>Pseudomonadati</taxon>
        <taxon>Rhodothermota</taxon>
        <taxon>Rhodothermia</taxon>
        <taxon>Rhodothermales</taxon>
        <taxon>Rhodothermaceae</taxon>
        <taxon>Rhodothermus</taxon>
    </lineage>
</organism>
<dbReference type="GO" id="GO:0016757">
    <property type="term" value="F:glycosyltransferase activity"/>
    <property type="evidence" value="ECO:0007669"/>
    <property type="project" value="UniProtKB-KW"/>
</dbReference>
<name>A0A7V2F5T1_RHOMR</name>
<keyword evidence="2" id="KW-0808">Transferase</keyword>
<keyword evidence="1" id="KW-0328">Glycosyltransferase</keyword>
<dbReference type="Pfam" id="PF04041">
    <property type="entry name" value="Glyco_hydro_130"/>
    <property type="match status" value="1"/>
</dbReference>
<evidence type="ECO:0000256" key="3">
    <source>
        <dbReference type="ARBA" id="ARBA00024356"/>
    </source>
</evidence>
<dbReference type="GO" id="GO:0016798">
    <property type="term" value="F:hydrolase activity, acting on glycosyl bonds"/>
    <property type="evidence" value="ECO:0007669"/>
    <property type="project" value="UniProtKB-KW"/>
</dbReference>
<evidence type="ECO:0000256" key="1">
    <source>
        <dbReference type="ARBA" id="ARBA00022676"/>
    </source>
</evidence>
<dbReference type="SUPFAM" id="SSF75005">
    <property type="entry name" value="Arabinanase/levansucrase/invertase"/>
    <property type="match status" value="1"/>
</dbReference>
<comment type="caution">
    <text evidence="4">The sequence shown here is derived from an EMBL/GenBank/DDBJ whole genome shotgun (WGS) entry which is preliminary data.</text>
</comment>
<dbReference type="PANTHER" id="PTHR34106">
    <property type="entry name" value="GLYCOSIDASE"/>
    <property type="match status" value="1"/>
</dbReference>
<accession>A0A7V2F5T1</accession>
<dbReference type="PANTHER" id="PTHR34106:SF5">
    <property type="entry name" value="GLYCOSIDASE"/>
    <property type="match status" value="1"/>
</dbReference>
<keyword evidence="4" id="KW-0378">Hydrolase</keyword>
<comment type="similarity">
    <text evidence="3">Belongs to the glycosyl hydrolase 130 family.</text>
</comment>
<dbReference type="Gene3D" id="2.115.10.20">
    <property type="entry name" value="Glycosyl hydrolase domain, family 43"/>
    <property type="match status" value="1"/>
</dbReference>
<protein>
    <submittedName>
        <fullName evidence="4">Glycosidase</fullName>
    </submittedName>
</protein>
<proteinExistence type="inferred from homology"/>
<keyword evidence="4" id="KW-0326">Glycosidase</keyword>
<dbReference type="InterPro" id="IPR023296">
    <property type="entry name" value="Glyco_hydro_beta-prop_sf"/>
</dbReference>
<sequence>MRTITTPPPVVPVRLHGGRPVLEPIAQHAWESRVVFNPAAALITEAEEWHRLAERWKLPRAARRQIAQAGGVVALVYRAQGAYDPMRHHAPSRLGLALLTPTLELVYRFPFPVVDATADFHNLGVEDPRCTRVGDTYYIFYTGYATEVLGDPKAPRRIQICLASTQDFLDWKLHGPIPGELNQVDNKNAALFPEPVDGRWLLLHRPMAGPDAMTIHWAEAQEVTGPWKSRGMLLPSYTYREFAQSWIGAGGPPIALDHRRFLMIYHQGHYTHEGAREYNLAAALLDFAQTASPVVGRIEPLMRPAAEGERQGDPELGVDNVLFTCAAYLWNGQVVIPYAGADSRIFGASVPLEPLVRALEQASR</sequence>